<reference evidence="7" key="1">
    <citation type="submission" date="2025-08" db="UniProtKB">
        <authorList>
            <consortium name="Ensembl"/>
        </authorList>
    </citation>
    <scope>IDENTIFICATION</scope>
</reference>
<evidence type="ECO:0000256" key="1">
    <source>
        <dbReference type="ARBA" id="ARBA00004613"/>
    </source>
</evidence>
<evidence type="ECO:0000313" key="8">
    <source>
        <dbReference type="Proteomes" id="UP000694392"/>
    </source>
</evidence>
<keyword evidence="2" id="KW-0964">Secreted</keyword>
<dbReference type="Ensembl" id="ENSSPUT00000009176.1">
    <property type="protein sequence ID" value="ENSSPUP00000008603.1"/>
    <property type="gene ID" value="ENSSPUG00000006684.1"/>
</dbReference>
<name>A0A8D0GN06_SPHPU</name>
<dbReference type="PROSITE" id="PS51465">
    <property type="entry name" value="KAZAL_2"/>
    <property type="match status" value="1"/>
</dbReference>
<dbReference type="Gene3D" id="3.30.60.30">
    <property type="match status" value="1"/>
</dbReference>
<dbReference type="PANTHER" id="PTHR21312">
    <property type="entry name" value="SERINE PROTEASE INHIBITOR"/>
    <property type="match status" value="1"/>
</dbReference>
<reference evidence="7" key="2">
    <citation type="submission" date="2025-09" db="UniProtKB">
        <authorList>
            <consortium name="Ensembl"/>
        </authorList>
    </citation>
    <scope>IDENTIFICATION</scope>
</reference>
<dbReference type="Proteomes" id="UP000694392">
    <property type="component" value="Unplaced"/>
</dbReference>
<dbReference type="InterPro" id="IPR036058">
    <property type="entry name" value="Kazal_dom_sf"/>
</dbReference>
<dbReference type="GO" id="GO:0005576">
    <property type="term" value="C:extracellular region"/>
    <property type="evidence" value="ECO:0007669"/>
    <property type="project" value="UniProtKB-SubCell"/>
</dbReference>
<sequence>MCSWQPIPVRRQAAAFCTKRFIIGCSKIFDPVCGTDGRTYPNECMLCVEKIIRPQVPQRAGEISVPRTISSTCRGF</sequence>
<proteinExistence type="predicted"/>
<dbReference type="PRINTS" id="PR00290">
    <property type="entry name" value="KAZALINHBTR"/>
</dbReference>
<keyword evidence="5" id="KW-1015">Disulfide bond</keyword>
<accession>A0A8D0GN06</accession>
<evidence type="ECO:0000256" key="4">
    <source>
        <dbReference type="ARBA" id="ARBA00022900"/>
    </source>
</evidence>
<comment type="subcellular location">
    <subcellularLocation>
        <location evidence="1">Secreted</location>
    </subcellularLocation>
</comment>
<dbReference type="Pfam" id="PF00050">
    <property type="entry name" value="Kazal_1"/>
    <property type="match status" value="1"/>
</dbReference>
<dbReference type="SMART" id="SM00280">
    <property type="entry name" value="KAZAL"/>
    <property type="match status" value="1"/>
</dbReference>
<dbReference type="PROSITE" id="PS00282">
    <property type="entry name" value="KAZAL_1"/>
    <property type="match status" value="1"/>
</dbReference>
<organism evidence="7 8">
    <name type="scientific">Sphenodon punctatus</name>
    <name type="common">Tuatara</name>
    <name type="synonym">Hatteria punctata</name>
    <dbReference type="NCBI Taxonomy" id="8508"/>
    <lineage>
        <taxon>Eukaryota</taxon>
        <taxon>Metazoa</taxon>
        <taxon>Chordata</taxon>
        <taxon>Craniata</taxon>
        <taxon>Vertebrata</taxon>
        <taxon>Euteleostomi</taxon>
        <taxon>Lepidosauria</taxon>
        <taxon>Sphenodontia</taxon>
        <taxon>Sphenodontidae</taxon>
        <taxon>Sphenodon</taxon>
    </lineage>
</organism>
<evidence type="ECO:0000256" key="3">
    <source>
        <dbReference type="ARBA" id="ARBA00022690"/>
    </source>
</evidence>
<feature type="domain" description="Kazal-like" evidence="6">
    <location>
        <begin position="11"/>
        <end position="65"/>
    </location>
</feature>
<dbReference type="GO" id="GO:0004867">
    <property type="term" value="F:serine-type endopeptidase inhibitor activity"/>
    <property type="evidence" value="ECO:0007669"/>
    <property type="project" value="UniProtKB-KW"/>
</dbReference>
<dbReference type="InterPro" id="IPR001239">
    <property type="entry name" value="Prot_inh_Kazal-m"/>
</dbReference>
<dbReference type="PANTHER" id="PTHR21312:SF28">
    <property type="entry name" value="OVOINHIBITOR-RELATED"/>
    <property type="match status" value="1"/>
</dbReference>
<dbReference type="GeneTree" id="ENSGT01120000277262"/>
<dbReference type="InterPro" id="IPR002350">
    <property type="entry name" value="Kazal_dom"/>
</dbReference>
<dbReference type="AlphaFoldDB" id="A0A8D0GN06"/>
<evidence type="ECO:0000259" key="6">
    <source>
        <dbReference type="PROSITE" id="PS51465"/>
    </source>
</evidence>
<dbReference type="SUPFAM" id="SSF100895">
    <property type="entry name" value="Kazal-type serine protease inhibitors"/>
    <property type="match status" value="1"/>
</dbReference>
<protein>
    <recommendedName>
        <fullName evidence="6">Kazal-like domain-containing protein</fullName>
    </recommendedName>
</protein>
<keyword evidence="8" id="KW-1185">Reference proteome</keyword>
<keyword evidence="3" id="KW-0646">Protease inhibitor</keyword>
<evidence type="ECO:0000313" key="7">
    <source>
        <dbReference type="Ensembl" id="ENSSPUP00000008603.1"/>
    </source>
</evidence>
<keyword evidence="4" id="KW-0722">Serine protease inhibitor</keyword>
<evidence type="ECO:0000256" key="5">
    <source>
        <dbReference type="ARBA" id="ARBA00023157"/>
    </source>
</evidence>
<evidence type="ECO:0000256" key="2">
    <source>
        <dbReference type="ARBA" id="ARBA00022525"/>
    </source>
</evidence>